<dbReference type="Proteomes" id="UP000324104">
    <property type="component" value="Unassembled WGS sequence"/>
</dbReference>
<dbReference type="SUPFAM" id="SSF52172">
    <property type="entry name" value="CheY-like"/>
    <property type="match status" value="1"/>
</dbReference>
<dbReference type="AlphaFoldDB" id="A0A5D5AS43"/>
<dbReference type="Pfam" id="PF00072">
    <property type="entry name" value="Response_reg"/>
    <property type="match status" value="1"/>
</dbReference>
<evidence type="ECO:0000313" key="4">
    <source>
        <dbReference type="EMBL" id="TYT63827.1"/>
    </source>
</evidence>
<name>A0A5D5AS43_9EURY</name>
<dbReference type="InterPro" id="IPR001789">
    <property type="entry name" value="Sig_transdc_resp-reg_receiver"/>
</dbReference>
<dbReference type="RefSeq" id="WP_149079634.1">
    <property type="nucleotide sequence ID" value="NZ_VTAW01000001.1"/>
</dbReference>
<reference evidence="4 5" key="1">
    <citation type="submission" date="2019-08" db="EMBL/GenBank/DDBJ databases">
        <title>Archaea genome.</title>
        <authorList>
            <person name="Kajale S."/>
            <person name="Shouche Y."/>
            <person name="Deshpande N."/>
            <person name="Sharma A."/>
        </authorList>
    </citation>
    <scope>NUCLEOTIDE SEQUENCE [LARGE SCALE GENOMIC DNA]</scope>
    <source>
        <strain evidence="4 5">ESP3B_9</strain>
    </source>
</reference>
<dbReference type="EMBL" id="VTAW01000001">
    <property type="protein sequence ID" value="TYT63827.1"/>
    <property type="molecule type" value="Genomic_DNA"/>
</dbReference>
<dbReference type="SMART" id="SM00448">
    <property type="entry name" value="REC"/>
    <property type="match status" value="1"/>
</dbReference>
<evidence type="ECO:0000313" key="5">
    <source>
        <dbReference type="Proteomes" id="UP000324104"/>
    </source>
</evidence>
<keyword evidence="1 2" id="KW-0597">Phosphoprotein</keyword>
<organism evidence="4 5">
    <name type="scientific">Natrialba swarupiae</name>
    <dbReference type="NCBI Taxonomy" id="2448032"/>
    <lineage>
        <taxon>Archaea</taxon>
        <taxon>Methanobacteriati</taxon>
        <taxon>Methanobacteriota</taxon>
        <taxon>Stenosarchaea group</taxon>
        <taxon>Halobacteria</taxon>
        <taxon>Halobacteriales</taxon>
        <taxon>Natrialbaceae</taxon>
        <taxon>Natrialba</taxon>
    </lineage>
</organism>
<dbReference type="InterPro" id="IPR011006">
    <property type="entry name" value="CheY-like_superfamily"/>
</dbReference>
<evidence type="ECO:0000256" key="2">
    <source>
        <dbReference type="PROSITE-ProRule" id="PRU00169"/>
    </source>
</evidence>
<evidence type="ECO:0000259" key="3">
    <source>
        <dbReference type="PROSITE" id="PS50110"/>
    </source>
</evidence>
<dbReference type="Gene3D" id="3.40.50.2300">
    <property type="match status" value="1"/>
</dbReference>
<accession>A0A5D5AS43</accession>
<sequence length="127" mass="13907">MADDERTHTVTGSHQRTIVVADDEPLYADAHSRMLADRYDVKTVYSGAAALEAVDDSVDVLLVDRRMPSLSGDELLETLAERGATCRTIVVSAIDPSTDALEVKTDGYLTKPVTQRQLADCIERVLE</sequence>
<dbReference type="InterPro" id="IPR050595">
    <property type="entry name" value="Bact_response_regulator"/>
</dbReference>
<gene>
    <name evidence="4" type="ORF">FYC77_00985</name>
</gene>
<feature type="modified residue" description="4-aspartylphosphate" evidence="2">
    <location>
        <position position="64"/>
    </location>
</feature>
<evidence type="ECO:0000256" key="1">
    <source>
        <dbReference type="ARBA" id="ARBA00022553"/>
    </source>
</evidence>
<keyword evidence="5" id="KW-1185">Reference proteome</keyword>
<feature type="domain" description="Response regulatory" evidence="3">
    <location>
        <begin position="17"/>
        <end position="126"/>
    </location>
</feature>
<comment type="caution">
    <text evidence="4">The sequence shown here is derived from an EMBL/GenBank/DDBJ whole genome shotgun (WGS) entry which is preliminary data.</text>
</comment>
<dbReference type="PANTHER" id="PTHR44591:SF19">
    <property type="entry name" value="TWO-COMPONENT RESPONSE REGULATOR-RELATED"/>
    <property type="match status" value="1"/>
</dbReference>
<proteinExistence type="predicted"/>
<dbReference type="PROSITE" id="PS50110">
    <property type="entry name" value="RESPONSE_REGULATORY"/>
    <property type="match status" value="1"/>
</dbReference>
<dbReference type="GO" id="GO:0000160">
    <property type="term" value="P:phosphorelay signal transduction system"/>
    <property type="evidence" value="ECO:0007669"/>
    <property type="project" value="InterPro"/>
</dbReference>
<protein>
    <submittedName>
        <fullName evidence="4">Response regulator</fullName>
    </submittedName>
</protein>
<dbReference type="CDD" id="cd00156">
    <property type="entry name" value="REC"/>
    <property type="match status" value="1"/>
</dbReference>
<dbReference type="PANTHER" id="PTHR44591">
    <property type="entry name" value="STRESS RESPONSE REGULATOR PROTEIN 1"/>
    <property type="match status" value="1"/>
</dbReference>